<gene>
    <name evidence="6" type="ORF">GCM10010191_08910</name>
</gene>
<evidence type="ECO:0000256" key="4">
    <source>
        <dbReference type="ARBA" id="ARBA00022970"/>
    </source>
</evidence>
<feature type="domain" description="Leucine-binding protein" evidence="5">
    <location>
        <begin position="54"/>
        <end position="390"/>
    </location>
</feature>
<comment type="caution">
    <text evidence="6">The sequence shown here is derived from an EMBL/GenBank/DDBJ whole genome shotgun (WGS) entry which is preliminary data.</text>
</comment>
<evidence type="ECO:0000256" key="1">
    <source>
        <dbReference type="ARBA" id="ARBA00010062"/>
    </source>
</evidence>
<dbReference type="SUPFAM" id="SSF53822">
    <property type="entry name" value="Periplasmic binding protein-like I"/>
    <property type="match status" value="1"/>
</dbReference>
<name>A0ABN3IHN8_9ACTN</name>
<proteinExistence type="inferred from homology"/>
<evidence type="ECO:0000256" key="3">
    <source>
        <dbReference type="ARBA" id="ARBA00022729"/>
    </source>
</evidence>
<keyword evidence="3" id="KW-0732">Signal</keyword>
<reference evidence="6 7" key="1">
    <citation type="journal article" date="2019" name="Int. J. Syst. Evol. Microbiol.">
        <title>The Global Catalogue of Microorganisms (GCM) 10K type strain sequencing project: providing services to taxonomists for standard genome sequencing and annotation.</title>
        <authorList>
            <consortium name="The Broad Institute Genomics Platform"/>
            <consortium name="The Broad Institute Genome Sequencing Center for Infectious Disease"/>
            <person name="Wu L."/>
            <person name="Ma J."/>
        </authorList>
    </citation>
    <scope>NUCLEOTIDE SEQUENCE [LARGE SCALE GENOMIC DNA]</scope>
    <source>
        <strain evidence="6 7">JCM 3325</strain>
    </source>
</reference>
<dbReference type="PRINTS" id="PR00337">
    <property type="entry name" value="LEUILEVALBP"/>
</dbReference>
<keyword evidence="7" id="KW-1185">Reference proteome</keyword>
<dbReference type="CDD" id="cd06333">
    <property type="entry name" value="PBP1_ABC_RPA1789-like"/>
    <property type="match status" value="1"/>
</dbReference>
<organism evidence="6 7">
    <name type="scientific">Actinomadura vinacea</name>
    <dbReference type="NCBI Taxonomy" id="115336"/>
    <lineage>
        <taxon>Bacteria</taxon>
        <taxon>Bacillati</taxon>
        <taxon>Actinomycetota</taxon>
        <taxon>Actinomycetes</taxon>
        <taxon>Streptosporangiales</taxon>
        <taxon>Thermomonosporaceae</taxon>
        <taxon>Actinomadura</taxon>
    </lineage>
</organism>
<dbReference type="PANTHER" id="PTHR30483:SF38">
    <property type="entry name" value="BLR7848 PROTEIN"/>
    <property type="match status" value="1"/>
</dbReference>
<protein>
    <submittedName>
        <fullName evidence="6">ABC transporter substrate-binding protein</fullName>
    </submittedName>
</protein>
<dbReference type="InterPro" id="IPR000709">
    <property type="entry name" value="Leu_Ile_Val-bd"/>
</dbReference>
<evidence type="ECO:0000313" key="6">
    <source>
        <dbReference type="EMBL" id="GAA2403482.1"/>
    </source>
</evidence>
<evidence type="ECO:0000256" key="2">
    <source>
        <dbReference type="ARBA" id="ARBA00022448"/>
    </source>
</evidence>
<dbReference type="Proteomes" id="UP001501231">
    <property type="component" value="Unassembled WGS sequence"/>
</dbReference>
<dbReference type="InterPro" id="IPR028081">
    <property type="entry name" value="Leu-bd"/>
</dbReference>
<accession>A0ABN3IHN8</accession>
<evidence type="ECO:0000259" key="5">
    <source>
        <dbReference type="Pfam" id="PF13458"/>
    </source>
</evidence>
<dbReference type="Gene3D" id="3.40.50.2300">
    <property type="match status" value="2"/>
</dbReference>
<dbReference type="InterPro" id="IPR051010">
    <property type="entry name" value="BCAA_transport"/>
</dbReference>
<dbReference type="InterPro" id="IPR028082">
    <property type="entry name" value="Peripla_BP_I"/>
</dbReference>
<keyword evidence="4" id="KW-0029">Amino-acid transport</keyword>
<comment type="similarity">
    <text evidence="1">Belongs to the leucine-binding protein family.</text>
</comment>
<keyword evidence="2" id="KW-0813">Transport</keyword>
<dbReference type="EMBL" id="BAAARW010000002">
    <property type="protein sequence ID" value="GAA2403482.1"/>
    <property type="molecule type" value="Genomic_DNA"/>
</dbReference>
<evidence type="ECO:0000313" key="7">
    <source>
        <dbReference type="Proteomes" id="UP001501231"/>
    </source>
</evidence>
<sequence length="418" mass="44380">MSRATSPEVAVRRPAPRRSRERAAPLRAVALVSVPLLLSLAAACGDSSGGGSGPIKVGLITSLTGNYAPLGTEDKKAVELAVEQFNAKGGVLGRKIEIVFRDDKTQPDQAVLALNAIKRDVDAVLGPVFSNSALAAEPIAQRDKIPYLSLAPATEQVKPIKSYVFVTPALSAMYAERYLQYFQHEKITKIAVAHDSKSGYSVAGHESTLQLAPKYGVRVVKDESYETTTGDFSPIFTRIKDSGAQAFLFWGTGAPGVTVTKQYVASGVRIPLMLTASQASTLWLKPVGAAAEGITVQSAIGVVGDHLPAGPQKQIIDQLAGPYKRKHGYAPPQFAQDGYSAALLLFEAIKKAGGTDAAKVQKALETMDLVTPNGRFRYSATDHSGLSPEYISVNTVKNGQFVPTDWAKEQLAKTVGGG</sequence>
<dbReference type="PANTHER" id="PTHR30483">
    <property type="entry name" value="LEUCINE-SPECIFIC-BINDING PROTEIN"/>
    <property type="match status" value="1"/>
</dbReference>
<dbReference type="Pfam" id="PF13458">
    <property type="entry name" value="Peripla_BP_6"/>
    <property type="match status" value="1"/>
</dbReference>